<dbReference type="EMBL" id="ML977321">
    <property type="protein sequence ID" value="KAF2116301.1"/>
    <property type="molecule type" value="Genomic_DNA"/>
</dbReference>
<organism evidence="1 2">
    <name type="scientific">Lophiotrema nucula</name>
    <dbReference type="NCBI Taxonomy" id="690887"/>
    <lineage>
        <taxon>Eukaryota</taxon>
        <taxon>Fungi</taxon>
        <taxon>Dikarya</taxon>
        <taxon>Ascomycota</taxon>
        <taxon>Pezizomycotina</taxon>
        <taxon>Dothideomycetes</taxon>
        <taxon>Pleosporomycetidae</taxon>
        <taxon>Pleosporales</taxon>
        <taxon>Lophiotremataceae</taxon>
        <taxon>Lophiotrema</taxon>
    </lineage>
</organism>
<evidence type="ECO:0000313" key="1">
    <source>
        <dbReference type="EMBL" id="KAF2116301.1"/>
    </source>
</evidence>
<protein>
    <recommendedName>
        <fullName evidence="3">F-box domain-containing protein</fullName>
    </recommendedName>
</protein>
<dbReference type="OrthoDB" id="4252443at2759"/>
<sequence length="434" mass="49706">MAEATSNVFVRLPDELRQAIFGFCDSSTVLNLSLTSQATFNVCISHLAHTIDLSVHNGDHWGIHRYYINVNVPPDHVKRSLTNRDVSVVQRQRKLIALLDRDPHLASGTRVLRWTMMDSDQRSTKRMSQASFNYGEAMLWDTFKHFSNITEVDIAFMTNWREFDEVPRSLFSTAISVSLAGIASHALIASIINSIDPSKLRHLRLNNLQTFAEPQSTLLQLSEDEIRSHRCDRPGAVQGYLEPLIGRCPALRSLHILTTAEFVEQTLNLRPSPIWSLECEAEHRRYAEIGGFVDSVKSTLREFVFEHGPDVDYFGNSPGVHSERAFASSNLDNPLPMDYYFDTYILPVFWTGSWPKLERIIVRGIGHWKPIDAWKQDGMATELRWLHRKTTGFRERAITIWDAVDGSNIDIVIEDEASRPFYRRQNDRTMSWTG</sequence>
<evidence type="ECO:0000313" key="2">
    <source>
        <dbReference type="Proteomes" id="UP000799770"/>
    </source>
</evidence>
<dbReference type="AlphaFoldDB" id="A0A6A5ZCY5"/>
<reference evidence="1" key="1">
    <citation type="journal article" date="2020" name="Stud. Mycol.">
        <title>101 Dothideomycetes genomes: a test case for predicting lifestyles and emergence of pathogens.</title>
        <authorList>
            <person name="Haridas S."/>
            <person name="Albert R."/>
            <person name="Binder M."/>
            <person name="Bloem J."/>
            <person name="Labutti K."/>
            <person name="Salamov A."/>
            <person name="Andreopoulos B."/>
            <person name="Baker S."/>
            <person name="Barry K."/>
            <person name="Bills G."/>
            <person name="Bluhm B."/>
            <person name="Cannon C."/>
            <person name="Castanera R."/>
            <person name="Culley D."/>
            <person name="Daum C."/>
            <person name="Ezra D."/>
            <person name="Gonzalez J."/>
            <person name="Henrissat B."/>
            <person name="Kuo A."/>
            <person name="Liang C."/>
            <person name="Lipzen A."/>
            <person name="Lutzoni F."/>
            <person name="Magnuson J."/>
            <person name="Mondo S."/>
            <person name="Nolan M."/>
            <person name="Ohm R."/>
            <person name="Pangilinan J."/>
            <person name="Park H.-J."/>
            <person name="Ramirez L."/>
            <person name="Alfaro M."/>
            <person name="Sun H."/>
            <person name="Tritt A."/>
            <person name="Yoshinaga Y."/>
            <person name="Zwiers L.-H."/>
            <person name="Turgeon B."/>
            <person name="Goodwin S."/>
            <person name="Spatafora J."/>
            <person name="Crous P."/>
            <person name="Grigoriev I."/>
        </authorList>
    </citation>
    <scope>NUCLEOTIDE SEQUENCE</scope>
    <source>
        <strain evidence="1">CBS 627.86</strain>
    </source>
</reference>
<name>A0A6A5ZCY5_9PLEO</name>
<accession>A0A6A5ZCY5</accession>
<gene>
    <name evidence="1" type="ORF">BDV96DRAFT_47887</name>
</gene>
<proteinExistence type="predicted"/>
<dbReference type="Proteomes" id="UP000799770">
    <property type="component" value="Unassembled WGS sequence"/>
</dbReference>
<keyword evidence="2" id="KW-1185">Reference proteome</keyword>
<evidence type="ECO:0008006" key="3">
    <source>
        <dbReference type="Google" id="ProtNLM"/>
    </source>
</evidence>